<evidence type="ECO:0008006" key="3">
    <source>
        <dbReference type="Google" id="ProtNLM"/>
    </source>
</evidence>
<reference evidence="2" key="2">
    <citation type="submission" date="2016-01" db="EMBL/GenBank/DDBJ databases">
        <title>First complete genome sequence of a species in the genus Microterricola, an extremophilic cold active enzyme producing strain ERGS5:02 isolated from Sikkim Himalaya.</title>
        <authorList>
            <person name="Kumar R."/>
            <person name="Singh D."/>
            <person name="Swarnkar M.K."/>
        </authorList>
    </citation>
    <scope>NUCLEOTIDE SEQUENCE [LARGE SCALE GENOMIC DNA]</scope>
    <source>
        <strain evidence="2">ERGS5:02</strain>
    </source>
</reference>
<dbReference type="AlphaFoldDB" id="A0A109QX07"/>
<keyword evidence="2" id="KW-1185">Reference proteome</keyword>
<dbReference type="EMBL" id="CP014145">
    <property type="protein sequence ID" value="AMB59180.1"/>
    <property type="molecule type" value="Genomic_DNA"/>
</dbReference>
<dbReference type="Proteomes" id="UP000058305">
    <property type="component" value="Chromosome"/>
</dbReference>
<sequence>MLVSGTEWPVKDAWSAVSGLSRASFDSQSARRALRDLGFEIVGGSEPKALIASPGQSKLDADALPMAGDVGVSVNFTWRFAGTVELDATGRPAFPKLPSVPGLYRFDFGIDQVGMRVLYVGESGHVRKRASQYRNAVRDGGRNRTSRRIHRLLVAHLEAGGAIEYSIATTVTINGADADLRRKTARLLAESAAVHLAQLDPRVHVLNIDAEVGEV</sequence>
<evidence type="ECO:0000313" key="1">
    <source>
        <dbReference type="EMBL" id="AMB59180.1"/>
    </source>
</evidence>
<gene>
    <name evidence="1" type="ORF">AWU67_10250</name>
</gene>
<dbReference type="KEGG" id="mvd:AWU67_10250"/>
<organism evidence="1 2">
    <name type="scientific">Microterricola viridarii</name>
    <dbReference type="NCBI Taxonomy" id="412690"/>
    <lineage>
        <taxon>Bacteria</taxon>
        <taxon>Bacillati</taxon>
        <taxon>Actinomycetota</taxon>
        <taxon>Actinomycetes</taxon>
        <taxon>Micrococcales</taxon>
        <taxon>Microbacteriaceae</taxon>
        <taxon>Microterricola</taxon>
    </lineage>
</organism>
<accession>A0A109QX07</accession>
<name>A0A109QX07_9MICO</name>
<protein>
    <recommendedName>
        <fullName evidence="3">GIY-YIG domain-containing protein</fullName>
    </recommendedName>
</protein>
<evidence type="ECO:0000313" key="2">
    <source>
        <dbReference type="Proteomes" id="UP000058305"/>
    </source>
</evidence>
<reference evidence="1 2" key="1">
    <citation type="journal article" date="2016" name="J. Biotechnol.">
        <title>First complete genome sequence of a species in the genus Microterricola, an extremophilic cold active enzyme producing bacterial strain ERGS5:02 isolated from Sikkim Himalaya.</title>
        <authorList>
            <person name="Himanshu"/>
            <person name="Swarnkar M.K."/>
            <person name="Singh D."/>
            <person name="Kumar R."/>
        </authorList>
    </citation>
    <scope>NUCLEOTIDE SEQUENCE [LARGE SCALE GENOMIC DNA]</scope>
    <source>
        <strain evidence="1 2">ERGS5:02</strain>
    </source>
</reference>
<proteinExistence type="predicted"/>